<evidence type="ECO:0000259" key="1">
    <source>
        <dbReference type="Pfam" id="PF01261"/>
    </source>
</evidence>
<reference evidence="2 3" key="1">
    <citation type="submission" date="2015-07" db="EMBL/GenBank/DDBJ databases">
        <title>Genome sequence of Leptolinea tardivitalis DSM 16556.</title>
        <authorList>
            <person name="Hemp J."/>
            <person name="Ward L.M."/>
            <person name="Pace L.A."/>
            <person name="Fischer W.W."/>
        </authorList>
    </citation>
    <scope>NUCLEOTIDE SEQUENCE [LARGE SCALE GENOMIC DNA]</scope>
    <source>
        <strain evidence="2 3">YMTK-2</strain>
    </source>
</reference>
<evidence type="ECO:0000313" key="3">
    <source>
        <dbReference type="Proteomes" id="UP000050430"/>
    </source>
</evidence>
<feature type="domain" description="Xylose isomerase-like TIM barrel" evidence="1">
    <location>
        <begin position="54"/>
        <end position="260"/>
    </location>
</feature>
<name>A0A0P6WL52_9CHLR</name>
<evidence type="ECO:0000313" key="2">
    <source>
        <dbReference type="EMBL" id="KPL70500.1"/>
    </source>
</evidence>
<dbReference type="PATRIC" id="fig|229920.5.peg.437"/>
<dbReference type="InterPro" id="IPR013022">
    <property type="entry name" value="Xyl_isomerase-like_TIM-brl"/>
</dbReference>
<comment type="caution">
    <text evidence="2">The sequence shown here is derived from an EMBL/GenBank/DDBJ whole genome shotgun (WGS) entry which is preliminary data.</text>
</comment>
<dbReference type="SUPFAM" id="SSF51658">
    <property type="entry name" value="Xylose isomerase-like"/>
    <property type="match status" value="1"/>
</dbReference>
<dbReference type="AlphaFoldDB" id="A0A0P6WL52"/>
<dbReference type="STRING" id="229920.ADM99_15350"/>
<gene>
    <name evidence="2" type="ORF">ADM99_15350</name>
</gene>
<sequence>MPLYPADLPFRIGTTSYIIPDDILPNAHYLAGKVQDIQLVLFELDSDQCNIPNASQVAELNQLALKFDLTYTVHLPLDLRLAANPGEASISLQKARRVIEATRDLSPQAYIVHMDGKEERSSGDIKILKAWREQAVASLQQTAGFLEGNIKKLAVENLEGYPVDFNDSVICQSGCSRCIDIGHLWLDGQDPLKFFPGRIDQTSVMHIHGIQERDHKSLMHIPKENLDTVFRSLLENNFTGVVTLEVFSEDDLRTSLQAITDSIQRIRG</sequence>
<dbReference type="InterPro" id="IPR036237">
    <property type="entry name" value="Xyl_isomerase-like_sf"/>
</dbReference>
<dbReference type="EMBL" id="LGCK01000014">
    <property type="protein sequence ID" value="KPL70500.1"/>
    <property type="molecule type" value="Genomic_DNA"/>
</dbReference>
<dbReference type="Gene3D" id="3.20.20.150">
    <property type="entry name" value="Divalent-metal-dependent TIM barrel enzymes"/>
    <property type="match status" value="1"/>
</dbReference>
<dbReference type="RefSeq" id="WP_062422396.1">
    <property type="nucleotide sequence ID" value="NZ_BBYA01000010.1"/>
</dbReference>
<dbReference type="OrthoDB" id="9792261at2"/>
<dbReference type="Pfam" id="PF01261">
    <property type="entry name" value="AP_endonuc_2"/>
    <property type="match status" value="1"/>
</dbReference>
<accession>A0A0P6WL52</accession>
<proteinExistence type="predicted"/>
<dbReference type="NCBIfam" id="NF041277">
    <property type="entry name" value="coba_remo_CbiR"/>
    <property type="match status" value="1"/>
</dbReference>
<keyword evidence="3" id="KW-1185">Reference proteome</keyword>
<dbReference type="Proteomes" id="UP000050430">
    <property type="component" value="Unassembled WGS sequence"/>
</dbReference>
<organism evidence="2 3">
    <name type="scientific">Leptolinea tardivitalis</name>
    <dbReference type="NCBI Taxonomy" id="229920"/>
    <lineage>
        <taxon>Bacteria</taxon>
        <taxon>Bacillati</taxon>
        <taxon>Chloroflexota</taxon>
        <taxon>Anaerolineae</taxon>
        <taxon>Anaerolineales</taxon>
        <taxon>Anaerolineaceae</taxon>
        <taxon>Leptolinea</taxon>
    </lineage>
</organism>
<protein>
    <recommendedName>
        <fullName evidence="1">Xylose isomerase-like TIM barrel domain-containing protein</fullName>
    </recommendedName>
</protein>